<dbReference type="EMBL" id="AMQN01010488">
    <property type="status" value="NOT_ANNOTATED_CDS"/>
    <property type="molecule type" value="Genomic_DNA"/>
</dbReference>
<evidence type="ECO:0000313" key="5">
    <source>
        <dbReference type="EnsemblMetazoa" id="CapteP225078"/>
    </source>
</evidence>
<protein>
    <submittedName>
        <fullName evidence="4 5">Uncharacterized protein</fullName>
    </submittedName>
</protein>
<dbReference type="Proteomes" id="UP000014760">
    <property type="component" value="Unassembled WGS sequence"/>
</dbReference>
<reference evidence="5" key="3">
    <citation type="submission" date="2015-06" db="UniProtKB">
        <authorList>
            <consortium name="EnsemblMetazoa"/>
        </authorList>
    </citation>
    <scope>IDENTIFICATION</scope>
</reference>
<dbReference type="GO" id="GO:0016504">
    <property type="term" value="F:peptidase activator activity"/>
    <property type="evidence" value="ECO:0007669"/>
    <property type="project" value="InterPro"/>
</dbReference>
<dbReference type="PANTHER" id="PTHR32170">
    <property type="entry name" value="PROTEASOME ACTIVATOR COMPLEX SUBUNIT 4"/>
    <property type="match status" value="1"/>
</dbReference>
<evidence type="ECO:0000313" key="6">
    <source>
        <dbReference type="Proteomes" id="UP000014760"/>
    </source>
</evidence>
<dbReference type="Pfam" id="PF23096">
    <property type="entry name" value="HEAT_PSME4"/>
    <property type="match status" value="1"/>
</dbReference>
<dbReference type="OrthoDB" id="17907at2759"/>
<dbReference type="GO" id="GO:0005829">
    <property type="term" value="C:cytosol"/>
    <property type="evidence" value="ECO:0007669"/>
    <property type="project" value="TreeGrafter"/>
</dbReference>
<organism evidence="4">
    <name type="scientific">Capitella teleta</name>
    <name type="common">Polychaete worm</name>
    <dbReference type="NCBI Taxonomy" id="283909"/>
    <lineage>
        <taxon>Eukaryota</taxon>
        <taxon>Metazoa</taxon>
        <taxon>Spiralia</taxon>
        <taxon>Lophotrochozoa</taxon>
        <taxon>Annelida</taxon>
        <taxon>Polychaeta</taxon>
        <taxon>Sedentaria</taxon>
        <taxon>Scolecida</taxon>
        <taxon>Capitellidae</taxon>
        <taxon>Capitella</taxon>
    </lineage>
</organism>
<dbReference type="PANTHER" id="PTHR32170:SF3">
    <property type="entry name" value="PROTEASOME ACTIVATOR COMPLEX SUBUNIT 4"/>
    <property type="match status" value="1"/>
</dbReference>
<evidence type="ECO:0000259" key="2">
    <source>
        <dbReference type="Pfam" id="PF16507"/>
    </source>
</evidence>
<gene>
    <name evidence="4" type="ORF">CAPTEDRAFT_225078</name>
</gene>
<feature type="domain" description="Proteasome activator complex subunit 4-like HEAT repeat-like" evidence="3">
    <location>
        <begin position="1181"/>
        <end position="1472"/>
    </location>
</feature>
<dbReference type="OMA" id="ECTQLVP"/>
<dbReference type="GO" id="GO:0010499">
    <property type="term" value="P:proteasomal ubiquitin-independent protein catabolic process"/>
    <property type="evidence" value="ECO:0007669"/>
    <property type="project" value="TreeGrafter"/>
</dbReference>
<dbReference type="InterPro" id="IPR011989">
    <property type="entry name" value="ARM-like"/>
</dbReference>
<dbReference type="GO" id="GO:0016607">
    <property type="term" value="C:nuclear speck"/>
    <property type="evidence" value="ECO:0007669"/>
    <property type="project" value="UniProtKB-SubCell"/>
</dbReference>
<evidence type="ECO:0000256" key="1">
    <source>
        <dbReference type="ARBA" id="ARBA00004324"/>
    </source>
</evidence>
<evidence type="ECO:0000313" key="4">
    <source>
        <dbReference type="EMBL" id="ELT98377.1"/>
    </source>
</evidence>
<feature type="domain" description="Proteasome activator Blm10 middle HEAT repeats region" evidence="2">
    <location>
        <begin position="314"/>
        <end position="812"/>
    </location>
</feature>
<sequence>MDETEMEVDSKFQQEIKINRLLPYPQQNDEESIQQLAEIKAQLGKALCLRDLSSGSLWWGSRLTFEYTLLHGLKFSKEDHIQFVKAFYEMIITAEDEHVFSGSAASFLLMILKHRKYLFRGDLELPWRPLYKIMNEAFYSSRLHSLLMYDAEHCRNLYKEVVTLCREFFPLEATQEMLDEWRPFLCPIDSKMQEGIFLLSKFLPTYLPPEHHDKGYKLWFKELFEIWIDDVNFGFEEDMIQLFGRLASDNIGHIDWEPFLPQIFNRLQRGLGLPVGVKIKSRVPHGGSSYPLNSVCKWIIAMMGGGSSTAKLFNKLLSSVRSLFHPSNFGMWVNQLFNFMHLSAFQFHIRVQRERTMKRWTPPIPDSHKLTDEEIADFVRNMMPVAELAMFSKAGSELPARTLKYLVDLRPDIAIPPMLDILYPALETLTEPHRLIACLSVTCACIGNILANHERFPEIRHHILPMLNLCLPGIDSNDLNKSVNTLALISGLVFTVPIVDCSGAVQLRNDLTEEEIQLCMVSAQFEDFVLQYMDRILVLIENTSQENTRGSDVSVQSQYNKEESLIVKQIVNSFNCITLHSSEAIFKSIVQRLFHHVTSNIVEVKVRGRTVNYLVKACVKANPEYTLKVLLPYVIDEVSRRFSSENVKDEEQLDNELLWNLTLISGLVVSAGKPLLLYKDSLVAIIRDTIHLRCKEASEIGHKILAGLLRSLTLLWFGKLLSPMQRQSTSLKEYLPIRDWFRLYHPNDFEVEWHMPSKEEKAFAEQLLRIFLLPELDRIKSHSQGEKTLSRDDLKQSLNIIAHCIEGAAFLLNFWTDSEKLPVEQTESLVPLTKLKASAGHDPEGISIDGKNVRRMVAETMRPLVDYMLAHQEDDTLSLKVICKVCMRKIDNHNHLSCVFKVYRTLLFNYGCAMNFEKGQISRLNEYLSGKKNMRIYRQGKKFYSPLILKEEITLRHQKRVFMKMSENFTRFHQDLFDDMFRLSYSHYSSIRKTAQQILGDGFCLYPATLDFFHERILSYLKDDPSVEHHQHKASLFFLVRMNPFGNRMKCGIWEYMKLTWSALVQSKHSEKPSILKLLESVQEGVRLQETPFLSLRCSPALIESGRAFWAKGSSVAVNAPTESELKQGETAEVQRIAKAKQLGFCQDHGIQFLKHWRFHHMALTMISSLIRSDIKLPAGAVEMFTRDLINDSVKIRKICLRSLGSILRQHKRKQVRVEIDPFKLGGTERPADLSTLVPGIRPDNQWMLYDGKSNPYESEEKWNSCVFVEHTYIGYHTWAKKVEVYAPTKDQPPLDRDFESLSESEQHVYKYFTDQKFVDQFIKFKALETQSKLKGRGSVTCRCFIQLFKNYGDAFVPFLRPHIERLVADTSRNTRKPSQQLASDLVSALIIGSKNWGYHKTKALWDWLLPVIKTAFSNISTESADWWISNLSGAFGDRDPKKLAVIIHAFMENPLNGEGGSFVDKCRLQMLVGLISQAEWRVPELLHHAMKYLSEHLAHPYESVRQKIGYFLNRIHKQDTPCVDPSLSSPSLSEFILNLALPRLQLLLDVKNNDISPADPAVADELTADALEGQVLSSTMEQMLLRQAAPEAEPMELEEDEEEEERKTAIRTCRTVMHWLCAGLVESYVNTYSLPSGIHRDAFQLLPILCSLTNHKDADLRAEVMKTLYIMAQCLLTPDKVLDVLKVIKQVSKMSSWHAREFISIYIQFTVFRNYFLFDKPELISEIRELFYALLCDEHVQVRTKA</sequence>
<dbReference type="GO" id="GO:0070628">
    <property type="term" value="F:proteasome binding"/>
    <property type="evidence" value="ECO:0007669"/>
    <property type="project" value="InterPro"/>
</dbReference>
<dbReference type="Pfam" id="PF16507">
    <property type="entry name" value="HEAT_PSME4_mid"/>
    <property type="match status" value="1"/>
</dbReference>
<dbReference type="SUPFAM" id="SSF48371">
    <property type="entry name" value="ARM repeat"/>
    <property type="match status" value="1"/>
</dbReference>
<dbReference type="InterPro" id="IPR035309">
    <property type="entry name" value="PSME4"/>
</dbReference>
<reference evidence="6" key="1">
    <citation type="submission" date="2012-12" db="EMBL/GenBank/DDBJ databases">
        <authorList>
            <person name="Hellsten U."/>
            <person name="Grimwood J."/>
            <person name="Chapman J.A."/>
            <person name="Shapiro H."/>
            <person name="Aerts A."/>
            <person name="Otillar R.P."/>
            <person name="Terry A.Y."/>
            <person name="Boore J.L."/>
            <person name="Simakov O."/>
            <person name="Marletaz F."/>
            <person name="Cho S.-J."/>
            <person name="Edsinger-Gonzales E."/>
            <person name="Havlak P."/>
            <person name="Kuo D.-H."/>
            <person name="Larsson T."/>
            <person name="Lv J."/>
            <person name="Arendt D."/>
            <person name="Savage R."/>
            <person name="Osoegawa K."/>
            <person name="de Jong P."/>
            <person name="Lindberg D.R."/>
            <person name="Seaver E.C."/>
            <person name="Weisblat D.A."/>
            <person name="Putnam N.H."/>
            <person name="Grigoriev I.V."/>
            <person name="Rokhsar D.S."/>
        </authorList>
    </citation>
    <scope>NUCLEOTIDE SEQUENCE</scope>
    <source>
        <strain evidence="6">I ESC-2004</strain>
    </source>
</reference>
<reference evidence="4 6" key="2">
    <citation type="journal article" date="2013" name="Nature">
        <title>Insights into bilaterian evolution from three spiralian genomes.</title>
        <authorList>
            <person name="Simakov O."/>
            <person name="Marletaz F."/>
            <person name="Cho S.J."/>
            <person name="Edsinger-Gonzales E."/>
            <person name="Havlak P."/>
            <person name="Hellsten U."/>
            <person name="Kuo D.H."/>
            <person name="Larsson T."/>
            <person name="Lv J."/>
            <person name="Arendt D."/>
            <person name="Savage R."/>
            <person name="Osoegawa K."/>
            <person name="de Jong P."/>
            <person name="Grimwood J."/>
            <person name="Chapman J.A."/>
            <person name="Shapiro H."/>
            <person name="Aerts A."/>
            <person name="Otillar R.P."/>
            <person name="Terry A.Y."/>
            <person name="Boore J.L."/>
            <person name="Grigoriev I.V."/>
            <person name="Lindberg D.R."/>
            <person name="Seaver E.C."/>
            <person name="Weisblat D.A."/>
            <person name="Putnam N.H."/>
            <person name="Rokhsar D.S."/>
        </authorList>
    </citation>
    <scope>NUCLEOTIDE SEQUENCE</scope>
    <source>
        <strain evidence="4 6">I ESC-2004</strain>
    </source>
</reference>
<comment type="subcellular location">
    <subcellularLocation>
        <location evidence="1">Nucleus speckle</location>
    </subcellularLocation>
</comment>
<dbReference type="InterPro" id="IPR016024">
    <property type="entry name" value="ARM-type_fold"/>
</dbReference>
<dbReference type="InterPro" id="IPR032430">
    <property type="entry name" value="Blm10_mid"/>
</dbReference>
<dbReference type="Gene3D" id="1.25.10.10">
    <property type="entry name" value="Leucine-rich Repeat Variant"/>
    <property type="match status" value="1"/>
</dbReference>
<dbReference type="EnsemblMetazoa" id="CapteT225078">
    <property type="protein sequence ID" value="CapteP225078"/>
    <property type="gene ID" value="CapteG225078"/>
</dbReference>
<evidence type="ECO:0000259" key="3">
    <source>
        <dbReference type="Pfam" id="PF23096"/>
    </source>
</evidence>
<proteinExistence type="predicted"/>
<accession>R7TXQ8</accession>
<name>R7TXQ8_CAPTE</name>
<dbReference type="STRING" id="283909.R7TXQ8"/>
<dbReference type="HOGENOM" id="CLU_000772_2_0_1"/>
<keyword evidence="6" id="KW-1185">Reference proteome</keyword>
<feature type="non-terminal residue" evidence="4">
    <location>
        <position position="1747"/>
    </location>
</feature>
<dbReference type="InterPro" id="IPR055455">
    <property type="entry name" value="HEAT_PSME4"/>
</dbReference>
<dbReference type="EMBL" id="KB307982">
    <property type="protein sequence ID" value="ELT98377.1"/>
    <property type="molecule type" value="Genomic_DNA"/>
</dbReference>